<dbReference type="Pfam" id="PF22725">
    <property type="entry name" value="GFO_IDH_MocA_C3"/>
    <property type="match status" value="1"/>
</dbReference>
<dbReference type="InterPro" id="IPR055170">
    <property type="entry name" value="GFO_IDH_MocA-like_dom"/>
</dbReference>
<sequence length="394" mass="43000">MSSQQFGVLLISGRLTHQENYALNLRADPRCTLVGLTDEKDVPSERAQLNRQFAEDLDIPYWPDLDEALARDDVHVVSICADPERRGRIAARCAAAGKHIYVDKPMTPYLSHADAVVAAVESTGVRSQMFSSNHQPWVEQALQVVESGELGELTAIHVDNLFAKGPNGTATLGAPRQAIFPPVISNFVDAKAELYAIGVYALGFVCMLSGRAVETVFGSTANYFFEAHQRRDMEDFGFLSLTLEGGVTATITGGRIGWSSHPAGGANQIHLIGTKGSLFLSANRPTLEIYNADPPWTPPEIHPRDPMGFWRTTQEEVRGQPKRTLAPLSNSFEDRTDASYFIDCIVEGRESGMNARQAAYLTEILLAGYKSAAEGRVIDLPLARDADHAQGTEA</sequence>
<dbReference type="PANTHER" id="PTHR43818:SF11">
    <property type="entry name" value="BCDNA.GH03377"/>
    <property type="match status" value="1"/>
</dbReference>
<dbReference type="SUPFAM" id="SSF55347">
    <property type="entry name" value="Glyceraldehyde-3-phosphate dehydrogenase-like, C-terminal domain"/>
    <property type="match status" value="1"/>
</dbReference>
<dbReference type="InterPro" id="IPR050463">
    <property type="entry name" value="Gfo/Idh/MocA_oxidrdct_glycsds"/>
</dbReference>
<organism evidence="4">
    <name type="scientific">Caldilineaceae bacterium SB0664_bin_27</name>
    <dbReference type="NCBI Taxonomy" id="2605260"/>
    <lineage>
        <taxon>Bacteria</taxon>
        <taxon>Bacillati</taxon>
        <taxon>Chloroflexota</taxon>
        <taxon>Caldilineae</taxon>
        <taxon>Caldilineales</taxon>
        <taxon>Caldilineaceae</taxon>
    </lineage>
</organism>
<dbReference type="GO" id="GO:0016491">
    <property type="term" value="F:oxidoreductase activity"/>
    <property type="evidence" value="ECO:0007669"/>
    <property type="project" value="UniProtKB-KW"/>
</dbReference>
<dbReference type="AlphaFoldDB" id="A0A6B0YT40"/>
<proteinExistence type="predicted"/>
<dbReference type="InterPro" id="IPR036291">
    <property type="entry name" value="NAD(P)-bd_dom_sf"/>
</dbReference>
<dbReference type="GO" id="GO:0000166">
    <property type="term" value="F:nucleotide binding"/>
    <property type="evidence" value="ECO:0007669"/>
    <property type="project" value="InterPro"/>
</dbReference>
<dbReference type="EMBL" id="VXRG01000037">
    <property type="protein sequence ID" value="MXY92618.1"/>
    <property type="molecule type" value="Genomic_DNA"/>
</dbReference>
<feature type="domain" description="GFO/IDH/MocA-like oxidoreductase" evidence="3">
    <location>
        <begin position="139"/>
        <end position="278"/>
    </location>
</feature>
<dbReference type="PANTHER" id="PTHR43818">
    <property type="entry name" value="BCDNA.GH03377"/>
    <property type="match status" value="1"/>
</dbReference>
<dbReference type="SUPFAM" id="SSF51735">
    <property type="entry name" value="NAD(P)-binding Rossmann-fold domains"/>
    <property type="match status" value="1"/>
</dbReference>
<evidence type="ECO:0000313" key="4">
    <source>
        <dbReference type="EMBL" id="MXY92618.1"/>
    </source>
</evidence>
<feature type="domain" description="Gfo/Idh/MocA-like oxidoreductase N-terminal" evidence="2">
    <location>
        <begin position="19"/>
        <end position="128"/>
    </location>
</feature>
<gene>
    <name evidence="4" type="ORF">F4Y42_04125</name>
</gene>
<evidence type="ECO:0000259" key="2">
    <source>
        <dbReference type="Pfam" id="PF01408"/>
    </source>
</evidence>
<comment type="caution">
    <text evidence="4">The sequence shown here is derived from an EMBL/GenBank/DDBJ whole genome shotgun (WGS) entry which is preliminary data.</text>
</comment>
<evidence type="ECO:0000259" key="3">
    <source>
        <dbReference type="Pfam" id="PF22725"/>
    </source>
</evidence>
<evidence type="ECO:0000256" key="1">
    <source>
        <dbReference type="ARBA" id="ARBA00023002"/>
    </source>
</evidence>
<dbReference type="Pfam" id="PF01408">
    <property type="entry name" value="GFO_IDH_MocA"/>
    <property type="match status" value="1"/>
</dbReference>
<keyword evidence="1" id="KW-0560">Oxidoreductase</keyword>
<dbReference type="Gene3D" id="3.40.50.720">
    <property type="entry name" value="NAD(P)-binding Rossmann-like Domain"/>
    <property type="match status" value="1"/>
</dbReference>
<protein>
    <submittedName>
        <fullName evidence="4">Gfo/Idh/MocA family oxidoreductase</fullName>
    </submittedName>
</protein>
<name>A0A6B0YT40_9CHLR</name>
<reference evidence="4" key="1">
    <citation type="submission" date="2019-09" db="EMBL/GenBank/DDBJ databases">
        <title>Characterisation of the sponge microbiome using genome-centric metagenomics.</title>
        <authorList>
            <person name="Engelberts J.P."/>
            <person name="Robbins S.J."/>
            <person name="De Goeij J.M."/>
            <person name="Aranda M."/>
            <person name="Bell S.C."/>
            <person name="Webster N.S."/>
        </authorList>
    </citation>
    <scope>NUCLEOTIDE SEQUENCE</scope>
    <source>
        <strain evidence="4">SB0664_bin_27</strain>
    </source>
</reference>
<dbReference type="InterPro" id="IPR000683">
    <property type="entry name" value="Gfo/Idh/MocA-like_OxRdtase_N"/>
</dbReference>
<accession>A0A6B0YT40</accession>
<dbReference type="Gene3D" id="3.30.360.10">
    <property type="entry name" value="Dihydrodipicolinate Reductase, domain 2"/>
    <property type="match status" value="1"/>
</dbReference>